<proteinExistence type="predicted"/>
<accession>D0CC07</accession>
<dbReference type="AlphaFoldDB" id="D0CC07"/>
<evidence type="ECO:0000313" key="2">
    <source>
        <dbReference type="Proteomes" id="UP000005740"/>
    </source>
</evidence>
<dbReference type="Proteomes" id="UP000005740">
    <property type="component" value="Unassembled WGS sequence"/>
</dbReference>
<dbReference type="SMR" id="D0CC07"/>
<gene>
    <name evidence="1" type="ORF">HMPREF0010_02287</name>
</gene>
<evidence type="ECO:0000313" key="1">
    <source>
        <dbReference type="EMBL" id="EEX03245.1"/>
    </source>
</evidence>
<dbReference type="EMBL" id="GG704575">
    <property type="protein sequence ID" value="EEX03245.1"/>
    <property type="molecule type" value="Genomic_DNA"/>
</dbReference>
<protein>
    <submittedName>
        <fullName evidence="1">Uncharacterized protein</fullName>
    </submittedName>
</protein>
<reference evidence="2" key="1">
    <citation type="journal article" date="2012" name="PLoS ONE">
        <title>The success of Acinetobacter species; genetic, metabolic and virulence attributes.</title>
        <authorList>
            <person name="Peleg A.Y."/>
            <person name="de Breij A."/>
            <person name="Adams M.D."/>
            <person name="Cerqueira G.M."/>
            <person name="Mocali S."/>
            <person name="Galardini M."/>
            <person name="Nibbering P.H."/>
            <person name="Earl A.M."/>
            <person name="Ward D.V."/>
            <person name="Paterson D.L."/>
            <person name="Seifert H."/>
            <person name="Dijkshoorn L."/>
        </authorList>
    </citation>
    <scope>NUCLEOTIDE SEQUENCE [LARGE SCALE GENOMIC DNA]</scope>
    <source>
        <strain evidence="2">ATCC 19606 / DSM 30007 / JCM 6841 / CCUG 19606 / CIP 70.34 / NBRC 109757 / NCIMB 12457 / NCTC 12156 / 81</strain>
    </source>
</reference>
<sequence length="362" mass="42435">MEQKYFNPFIINYKFYRDNKMASTPRITNYDEVLGLPGFLEQNLITPENFDSVFSDYQIRDRDMHCCLVSDRGLCNHKHNFGYVIKLKDGSLSIMGNDCAERKFGANGGIIQGISLYENTKEAEKKLGKVFDFAIRIDEYIERLRKIEVNLKIIEDYYFNLKLNIGSRNYLKLNERYKAANTKVEVKTYKLGKPDPDNPNEETLIYMATHTIGHISSLNIFDDRNFKEFEKKVFKLREALRDALKSHNQIIEGEKIQPAALRKRVNTILSQLNSFDEVETTINTRVSDIEKFRRTDPEILCYLTDDYEESKIFASLSMAFHGIENMKEETYLRSLEIKYSTAFRCHRIKAADHSVMRRSIFY</sequence>
<dbReference type="BioCyc" id="ABAU575584-HMP:GM69-2318-MONOMER"/>
<organism evidence="1 2">
    <name type="scientific">Acinetobacter baumannii (strain ATCC 19606 / DSM 30007 / JCM 6841 / CCUG 19606 / CIP 70.34 / NBRC 109757 / NCIMB 12457 / NCTC 12156 / 81)</name>
    <dbReference type="NCBI Taxonomy" id="575584"/>
    <lineage>
        <taxon>Bacteria</taxon>
        <taxon>Pseudomonadati</taxon>
        <taxon>Pseudomonadota</taxon>
        <taxon>Gammaproteobacteria</taxon>
        <taxon>Moraxellales</taxon>
        <taxon>Moraxellaceae</taxon>
        <taxon>Acinetobacter</taxon>
        <taxon>Acinetobacter calcoaceticus/baumannii complex</taxon>
    </lineage>
</organism>
<name>D0CC07_ACIB2</name>